<keyword evidence="6 10" id="KW-0547">Nucleotide-binding</keyword>
<comment type="pathway">
    <text evidence="1 10">Sulfur metabolism; glutathione biosynthesis; glutathione from L-cysteine and L-glutamate: step 1/2.</text>
</comment>
<keyword evidence="7 10" id="KW-0067">ATP-binding</keyword>
<keyword evidence="11" id="KW-1185">Reference proteome</keyword>
<comment type="similarity">
    <text evidence="2 10">Belongs to the glutamate--cysteine ligase type 3 family.</text>
</comment>
<dbReference type="Gene3D" id="3.30.590.50">
    <property type="match status" value="2"/>
</dbReference>
<evidence type="ECO:0000256" key="6">
    <source>
        <dbReference type="ARBA" id="ARBA00022741"/>
    </source>
</evidence>
<dbReference type="RefSeq" id="XP_022250743.1">
    <property type="nucleotide sequence ID" value="XM_022395035.1"/>
</dbReference>
<evidence type="ECO:0000256" key="1">
    <source>
        <dbReference type="ARBA" id="ARBA00005006"/>
    </source>
</evidence>
<proteinExistence type="inferred from homology"/>
<evidence type="ECO:0000256" key="2">
    <source>
        <dbReference type="ARBA" id="ARBA00008100"/>
    </source>
</evidence>
<dbReference type="Proteomes" id="UP000694941">
    <property type="component" value="Unplaced"/>
</dbReference>
<sequence length="564" mass="64013">MVEATPSKPYGGLTSHFNIVEANMQARREEIKEALVAGESLMCLTSFPRLGCEDFTDPPTKPNPHKGALCSLFFPDEAVYGNHPRFKTLARNIRERRGKKVIINIPIYKDANTRSPFVEDLTSLGDDGQGAKAALPDHIYMDAMGFGMGCCCLQVTFQACNIRESRVLYDQLAPICPIMMALSAASPVQRGYLSERDCRWDIVSASVDDRTNQELGFEPLVDDRFRINKSRYDTIDSYLSPEGEKFNDLDVVYDRDVYQQLRDAGIDHLLAQHVAHLFIRDPISLFSEKLHLNNEEDTDHFENIQSTNWQSMRFKPPPPNSSIGWRVEFRPMEVQLTEFENAAFVVFVVLLTRVILSYQLNFLIPVSKVDENHKEAQKKDAVRGSTFWFRRDVMTCDSPPEAACMKCKASDQSEYMKMTINEIINGKDSGFPGLVPLIKKFLSSVDVDVDTQCTIQQYLGLMQRRASGELMTTARWIREYIHNHPMYRQDSVVSQQINYDLLNTADKIQTGDLLCPELLGSFQSKTKDDIPNAIQKAENCYDHVNSGGQLEDCYSHLNCVEGES</sequence>
<evidence type="ECO:0000256" key="3">
    <source>
        <dbReference type="ARBA" id="ARBA00012220"/>
    </source>
</evidence>
<evidence type="ECO:0000313" key="12">
    <source>
        <dbReference type="RefSeq" id="XP_022250743.1"/>
    </source>
</evidence>
<keyword evidence="4 10" id="KW-0436">Ligase</keyword>
<dbReference type="EC" id="6.3.2.2" evidence="3 10"/>
<dbReference type="PANTHER" id="PTHR11164:SF0">
    <property type="entry name" value="GLUTAMATE--CYSTEINE LIGASE CATALYTIC SUBUNIT"/>
    <property type="match status" value="1"/>
</dbReference>
<accession>A0ABM1T4D7</accession>
<reference evidence="12" key="1">
    <citation type="submission" date="2025-08" db="UniProtKB">
        <authorList>
            <consortium name="RefSeq"/>
        </authorList>
    </citation>
    <scope>IDENTIFICATION</scope>
    <source>
        <tissue evidence="12">Muscle</tissue>
    </source>
</reference>
<dbReference type="InterPro" id="IPR014746">
    <property type="entry name" value="Gln_synth/guanido_kin_cat_dom"/>
</dbReference>
<evidence type="ECO:0000256" key="4">
    <source>
        <dbReference type="ARBA" id="ARBA00022598"/>
    </source>
</evidence>
<keyword evidence="5 10" id="KW-0317">Glutathione biosynthesis</keyword>
<dbReference type="SUPFAM" id="SSF55931">
    <property type="entry name" value="Glutamine synthetase/guanido kinase"/>
    <property type="match status" value="1"/>
</dbReference>
<evidence type="ECO:0000256" key="7">
    <source>
        <dbReference type="ARBA" id="ARBA00022840"/>
    </source>
</evidence>
<dbReference type="PANTHER" id="PTHR11164">
    <property type="entry name" value="GLUTAMATE CYSTEINE LIGASE"/>
    <property type="match status" value="1"/>
</dbReference>
<name>A0ABM1T4D7_LIMPO</name>
<dbReference type="Gene3D" id="1.10.8.960">
    <property type="match status" value="1"/>
</dbReference>
<comment type="catalytic activity">
    <reaction evidence="10">
        <text>L-cysteine + L-glutamate + ATP = gamma-L-glutamyl-L-cysteine + ADP + phosphate + H(+)</text>
        <dbReference type="Rhea" id="RHEA:13285"/>
        <dbReference type="ChEBI" id="CHEBI:15378"/>
        <dbReference type="ChEBI" id="CHEBI:29985"/>
        <dbReference type="ChEBI" id="CHEBI:30616"/>
        <dbReference type="ChEBI" id="CHEBI:35235"/>
        <dbReference type="ChEBI" id="CHEBI:43474"/>
        <dbReference type="ChEBI" id="CHEBI:58173"/>
        <dbReference type="ChEBI" id="CHEBI:456216"/>
        <dbReference type="EC" id="6.3.2.2"/>
    </reaction>
</comment>
<evidence type="ECO:0000256" key="8">
    <source>
        <dbReference type="ARBA" id="ARBA00030585"/>
    </source>
</evidence>
<organism evidence="11 12">
    <name type="scientific">Limulus polyphemus</name>
    <name type="common">Atlantic horseshoe crab</name>
    <dbReference type="NCBI Taxonomy" id="6850"/>
    <lineage>
        <taxon>Eukaryota</taxon>
        <taxon>Metazoa</taxon>
        <taxon>Ecdysozoa</taxon>
        <taxon>Arthropoda</taxon>
        <taxon>Chelicerata</taxon>
        <taxon>Merostomata</taxon>
        <taxon>Xiphosura</taxon>
        <taxon>Limulidae</taxon>
        <taxon>Limulus</taxon>
    </lineage>
</organism>
<dbReference type="GeneID" id="106466937"/>
<evidence type="ECO:0000256" key="5">
    <source>
        <dbReference type="ARBA" id="ARBA00022684"/>
    </source>
</evidence>
<dbReference type="Pfam" id="PF03074">
    <property type="entry name" value="GCS"/>
    <property type="match status" value="1"/>
</dbReference>
<evidence type="ECO:0000256" key="10">
    <source>
        <dbReference type="RuleBase" id="RU367135"/>
    </source>
</evidence>
<gene>
    <name evidence="12" type="primary">LOC106466937</name>
</gene>
<evidence type="ECO:0000256" key="9">
    <source>
        <dbReference type="ARBA" id="ARBA00032122"/>
    </source>
</evidence>
<evidence type="ECO:0000313" key="11">
    <source>
        <dbReference type="Proteomes" id="UP000694941"/>
    </source>
</evidence>
<dbReference type="InterPro" id="IPR004308">
    <property type="entry name" value="GCS"/>
</dbReference>
<protein>
    <recommendedName>
        <fullName evidence="3 10">Glutamate--cysteine ligase</fullName>
        <ecNumber evidence="3 10">6.3.2.2</ecNumber>
    </recommendedName>
    <alternativeName>
        <fullName evidence="9 10">Gamma-ECS</fullName>
    </alternativeName>
    <alternativeName>
        <fullName evidence="8 10">Gamma-glutamylcysteine synthetase</fullName>
    </alternativeName>
</protein>